<evidence type="ECO:0000313" key="2">
    <source>
        <dbReference type="Proteomes" id="UP000183982"/>
    </source>
</evidence>
<accession>A0A1M6JW79</accession>
<keyword evidence="2" id="KW-1185">Reference proteome</keyword>
<evidence type="ECO:0000313" key="1">
    <source>
        <dbReference type="EMBL" id="SHJ50955.1"/>
    </source>
</evidence>
<gene>
    <name evidence="1" type="ORF">SAMN05444000_109138</name>
</gene>
<protein>
    <submittedName>
        <fullName evidence="1">Uncharacterized protein</fullName>
    </submittedName>
</protein>
<dbReference type="AlphaFoldDB" id="A0A1M6JW79"/>
<dbReference type="STRING" id="1470563.SAMN05444000_109138"/>
<reference evidence="2" key="1">
    <citation type="submission" date="2016-11" db="EMBL/GenBank/DDBJ databases">
        <authorList>
            <person name="Varghese N."/>
            <person name="Submissions S."/>
        </authorList>
    </citation>
    <scope>NUCLEOTIDE SEQUENCE [LARGE SCALE GENOMIC DNA]</scope>
    <source>
        <strain evidence="2">DSM 100564</strain>
    </source>
</reference>
<proteinExistence type="predicted"/>
<dbReference type="Proteomes" id="UP000183982">
    <property type="component" value="Unassembled WGS sequence"/>
</dbReference>
<dbReference type="EMBL" id="FQZQ01000009">
    <property type="protein sequence ID" value="SHJ50955.1"/>
    <property type="molecule type" value="Genomic_DNA"/>
</dbReference>
<name>A0A1M6JW79_9RHOB</name>
<sequence length="102" mass="10965">MTTNLDSAALSMASLKTQADSDDLGLGIRTLRGIPGLGRATHSCNSSNFFPISLLYLGHLRQLQPLHLTRGSFGQFVHQVHLVGGLEFANHRDANLGQGLLV</sequence>
<organism evidence="1 2">
    <name type="scientific">Shimia gijangensis</name>
    <dbReference type="NCBI Taxonomy" id="1470563"/>
    <lineage>
        <taxon>Bacteria</taxon>
        <taxon>Pseudomonadati</taxon>
        <taxon>Pseudomonadota</taxon>
        <taxon>Alphaproteobacteria</taxon>
        <taxon>Rhodobacterales</taxon>
        <taxon>Roseobacteraceae</taxon>
    </lineage>
</organism>